<protein>
    <recommendedName>
        <fullName evidence="3">Rx N-terminal domain-containing protein</fullName>
    </recommendedName>
</protein>
<keyword evidence="2" id="KW-1185">Reference proteome</keyword>
<proteinExistence type="predicted"/>
<gene>
    <name evidence="1" type="ORF">PVAP13_2KG024316</name>
</gene>
<reference evidence="1" key="1">
    <citation type="submission" date="2020-05" db="EMBL/GenBank/DDBJ databases">
        <title>WGS assembly of Panicum virgatum.</title>
        <authorList>
            <person name="Lovell J.T."/>
            <person name="Jenkins J."/>
            <person name="Shu S."/>
            <person name="Juenger T.E."/>
            <person name="Schmutz J."/>
        </authorList>
    </citation>
    <scope>NUCLEOTIDE SEQUENCE</scope>
    <source>
        <strain evidence="1">AP13</strain>
    </source>
</reference>
<accession>A0A8T0VX53</accession>
<dbReference type="Proteomes" id="UP000823388">
    <property type="component" value="Chromosome 2K"/>
</dbReference>
<evidence type="ECO:0000313" key="1">
    <source>
        <dbReference type="EMBL" id="KAG2639658.1"/>
    </source>
</evidence>
<evidence type="ECO:0000313" key="2">
    <source>
        <dbReference type="Proteomes" id="UP000823388"/>
    </source>
</evidence>
<evidence type="ECO:0008006" key="3">
    <source>
        <dbReference type="Google" id="ProtNLM"/>
    </source>
</evidence>
<sequence>MGEMVASALAQEGVSRLSSYISTKLDDRASRAHIVARLEMALYRLEFALERTAKMPITYVSLLR</sequence>
<name>A0A8T0VX53_PANVG</name>
<dbReference type="EMBL" id="CM029039">
    <property type="protein sequence ID" value="KAG2639658.1"/>
    <property type="molecule type" value="Genomic_DNA"/>
</dbReference>
<dbReference type="AlphaFoldDB" id="A0A8T0VX53"/>
<organism evidence="1 2">
    <name type="scientific">Panicum virgatum</name>
    <name type="common">Blackwell switchgrass</name>
    <dbReference type="NCBI Taxonomy" id="38727"/>
    <lineage>
        <taxon>Eukaryota</taxon>
        <taxon>Viridiplantae</taxon>
        <taxon>Streptophyta</taxon>
        <taxon>Embryophyta</taxon>
        <taxon>Tracheophyta</taxon>
        <taxon>Spermatophyta</taxon>
        <taxon>Magnoliopsida</taxon>
        <taxon>Liliopsida</taxon>
        <taxon>Poales</taxon>
        <taxon>Poaceae</taxon>
        <taxon>PACMAD clade</taxon>
        <taxon>Panicoideae</taxon>
        <taxon>Panicodae</taxon>
        <taxon>Paniceae</taxon>
        <taxon>Panicinae</taxon>
        <taxon>Panicum</taxon>
        <taxon>Panicum sect. Hiantes</taxon>
    </lineage>
</organism>
<comment type="caution">
    <text evidence="1">The sequence shown here is derived from an EMBL/GenBank/DDBJ whole genome shotgun (WGS) entry which is preliminary data.</text>
</comment>